<evidence type="ECO:0000313" key="1">
    <source>
        <dbReference type="EMBL" id="MBX73067.1"/>
    </source>
</evidence>
<name>A0A2P2R1J2_RHIMU</name>
<dbReference type="AlphaFoldDB" id="A0A2P2R1J2"/>
<organism evidence="1">
    <name type="scientific">Rhizophora mucronata</name>
    <name type="common">Asiatic mangrove</name>
    <dbReference type="NCBI Taxonomy" id="61149"/>
    <lineage>
        <taxon>Eukaryota</taxon>
        <taxon>Viridiplantae</taxon>
        <taxon>Streptophyta</taxon>
        <taxon>Embryophyta</taxon>
        <taxon>Tracheophyta</taxon>
        <taxon>Spermatophyta</taxon>
        <taxon>Magnoliopsida</taxon>
        <taxon>eudicotyledons</taxon>
        <taxon>Gunneridae</taxon>
        <taxon>Pentapetalae</taxon>
        <taxon>rosids</taxon>
        <taxon>fabids</taxon>
        <taxon>Malpighiales</taxon>
        <taxon>Rhizophoraceae</taxon>
        <taxon>Rhizophora</taxon>
    </lineage>
</organism>
<sequence>MTVSSCSTTPLWSLGRLCLISQLRKQPPCITPTCRLC</sequence>
<proteinExistence type="predicted"/>
<accession>A0A2P2R1J2</accession>
<protein>
    <submittedName>
        <fullName evidence="1">Uncharacterized protein</fullName>
    </submittedName>
</protein>
<reference evidence="1" key="1">
    <citation type="submission" date="2018-02" db="EMBL/GenBank/DDBJ databases">
        <title>Rhizophora mucronata_Transcriptome.</title>
        <authorList>
            <person name="Meera S.P."/>
            <person name="Sreeshan A."/>
            <person name="Augustine A."/>
        </authorList>
    </citation>
    <scope>NUCLEOTIDE SEQUENCE</scope>
    <source>
        <tissue evidence="1">Leaf</tissue>
    </source>
</reference>
<dbReference type="EMBL" id="GGEC01092583">
    <property type="protein sequence ID" value="MBX73067.1"/>
    <property type="molecule type" value="Transcribed_RNA"/>
</dbReference>